<name>A0A3E0DWA1_9FLAO</name>
<evidence type="ECO:0000256" key="1">
    <source>
        <dbReference type="SAM" id="SignalP"/>
    </source>
</evidence>
<proteinExistence type="predicted"/>
<feature type="signal peptide" evidence="1">
    <location>
        <begin position="1"/>
        <end position="15"/>
    </location>
</feature>
<dbReference type="AlphaFoldDB" id="A0A3E0DWA1"/>
<feature type="chain" id="PRO_5017626054" evidence="1">
    <location>
        <begin position="16"/>
        <end position="125"/>
    </location>
</feature>
<protein>
    <submittedName>
        <fullName evidence="2">Uncharacterized protein</fullName>
    </submittedName>
</protein>
<gene>
    <name evidence="2" type="ORF">C8P67_1285</name>
</gene>
<dbReference type="OrthoDB" id="5976085at2"/>
<dbReference type="EMBL" id="QUNI01000028">
    <property type="protein sequence ID" value="REG88765.1"/>
    <property type="molecule type" value="Genomic_DNA"/>
</dbReference>
<comment type="caution">
    <text evidence="2">The sequence shown here is derived from an EMBL/GenBank/DDBJ whole genome shotgun (WGS) entry which is preliminary data.</text>
</comment>
<organism evidence="2 3">
    <name type="scientific">Flavobacterium aquicola</name>
    <dbReference type="NCBI Taxonomy" id="1682742"/>
    <lineage>
        <taxon>Bacteria</taxon>
        <taxon>Pseudomonadati</taxon>
        <taxon>Bacteroidota</taxon>
        <taxon>Flavobacteriia</taxon>
        <taxon>Flavobacteriales</taxon>
        <taxon>Flavobacteriaceae</taxon>
        <taxon>Flavobacterium</taxon>
    </lineage>
</organism>
<reference evidence="2 3" key="1">
    <citation type="submission" date="2018-08" db="EMBL/GenBank/DDBJ databases">
        <title>Genomic Encyclopedia of Archaeal and Bacterial Type Strains, Phase II (KMG-II): from individual species to whole genera.</title>
        <authorList>
            <person name="Goeker M."/>
        </authorList>
    </citation>
    <scope>NUCLEOTIDE SEQUENCE [LARGE SCALE GENOMIC DNA]</scope>
    <source>
        <strain evidence="2 3">DSM 100880</strain>
    </source>
</reference>
<evidence type="ECO:0000313" key="3">
    <source>
        <dbReference type="Proteomes" id="UP000257136"/>
    </source>
</evidence>
<sequence length="125" mass="14424">MLKIVLLLLSFNLFAQTEADYEIVQIEGFYTYGWENSSFYEAVKDNLNVPMWLEFDKNLTLPDSLRKVIFDDNFDGVFMKIIGKKNNNGNFGHLGASTSMITVTKIIFVDPKKTLKNNFVKKKLK</sequence>
<keyword evidence="3" id="KW-1185">Reference proteome</keyword>
<dbReference type="Proteomes" id="UP000257136">
    <property type="component" value="Unassembled WGS sequence"/>
</dbReference>
<evidence type="ECO:0000313" key="2">
    <source>
        <dbReference type="EMBL" id="REG88765.1"/>
    </source>
</evidence>
<keyword evidence="1" id="KW-0732">Signal</keyword>
<accession>A0A3E0DWA1</accession>